<evidence type="ECO:0000256" key="3">
    <source>
        <dbReference type="ARBA" id="ARBA00022598"/>
    </source>
</evidence>
<comment type="function">
    <text evidence="8">Involved in the maturation of [NiFe] hydrogenases. Along with HypE, it catalyzes the synthesis of the CN ligands of the active site iron of [NiFe]-hydrogenases. HypF functions as a carbamoyl transferase using carbamoylphosphate as a substrate and transferring the carboxamido moiety in an ATP-dependent reaction to the thiolate of the C-terminal cysteine of HypE yielding a protein-S-carboxamide.</text>
</comment>
<proteinExistence type="inferred from homology"/>
<gene>
    <name evidence="12" type="primary">hypF</name>
    <name evidence="12" type="ORF">CKO25_04815</name>
</gene>
<feature type="active site" evidence="9">
    <location>
        <position position="18"/>
    </location>
</feature>
<dbReference type="InterPro" id="IPR011125">
    <property type="entry name" value="Znf_HypF"/>
</dbReference>
<comment type="pathway">
    <text evidence="1 8">Protein modification; [NiFe] hydrogenase maturation.</text>
</comment>
<feature type="domain" description="YrdC-like" evidence="11">
    <location>
        <begin position="214"/>
        <end position="408"/>
    </location>
</feature>
<dbReference type="InterPro" id="IPR006070">
    <property type="entry name" value="Sua5-like_dom"/>
</dbReference>
<dbReference type="Pfam" id="PF17788">
    <property type="entry name" value="HypF_C"/>
    <property type="match status" value="1"/>
</dbReference>
<sequence>MQAESIRVRGLVQGVGFRPTVWRLARDCGLVGDVRNDGEGVLIRVLQDSPREASAVSVFLTRLVAECPPLARIDHLERSVIHDEQILAELGGAEGFQILASAATAAHTGIVPDAATCATCAAEIADPANRRHGYAFTNCTHCGPRLSIVKGIPYDRARTSMAPFPLCAECAREYTDPADRRFHAQPNACPVCGPRLWLLDARGRDVDAGERSGLDAITAASRLLSAGRILAIKGIGGFHLACDATHAEAVAELRRRKRRDAKPLAMMARDLDVVRGYCRLSEQEAEILASPAAPILLLERRTDAPEGAGPAGPPLAPRIAPGQSTLGMMLPYSPLHHLLLQSWSHPLVMTSGNLSEEPQCVENTEARDRLSGLADAFLLHDRDIVNRVDDSVVRFMAGEARVLRRARGYAPTPLGLPPGFARTPPLLALGGELKNTICLVRDGQAILSQHLGDLEDAKTTREFSRTISLYLELFQCHPEVLVVDAHPDYRSTLMGRDWAAQTGQTLITVPHHHAHLGSVLAENGWPLDGGPVLGLMLDGLGYGADGTLWGGEFLLGDYRAFRRLASLAPVAMPGGTRAIREPWRNLFAQLERAGGWSVWRDGYGELAVVRWLQSKPLALMQRLIERQLNSPLASSAGRLFDAVAAALQVGPEVLSDEGAAAIELEALASFAIHEVDEGYPFARVAGSDGVLLDPHPLWSALFADLARGRSSAWIAASFHRGFARALSDLAFELADAHGVRTIALSGGVFQNHLLLEAVTRQLQGAGCQVLLHRQVPANDGGLSLGQAAVAAALLLDANHAIGADRPTDVARSSVQQPGALN</sequence>
<evidence type="ECO:0000259" key="11">
    <source>
        <dbReference type="PROSITE" id="PS51163"/>
    </source>
</evidence>
<evidence type="ECO:0000313" key="13">
    <source>
        <dbReference type="Proteomes" id="UP001138802"/>
    </source>
</evidence>
<dbReference type="InterPro" id="IPR017945">
    <property type="entry name" value="DHBP_synth_RibB-like_a/b_dom"/>
</dbReference>
<dbReference type="PROSITE" id="PS51163">
    <property type="entry name" value="YRDC"/>
    <property type="match status" value="1"/>
</dbReference>
<dbReference type="PANTHER" id="PTHR42959">
    <property type="entry name" value="CARBAMOYLTRANSFERASE"/>
    <property type="match status" value="1"/>
</dbReference>
<dbReference type="Pfam" id="PF00708">
    <property type="entry name" value="Acylphosphatase"/>
    <property type="match status" value="1"/>
</dbReference>
<dbReference type="PROSITE" id="PS51160">
    <property type="entry name" value="ACYLPHOSPHATASE_3"/>
    <property type="match status" value="1"/>
</dbReference>
<dbReference type="PROSITE" id="PS00150">
    <property type="entry name" value="ACYLPHOSPHATASE_1"/>
    <property type="match status" value="1"/>
</dbReference>
<evidence type="ECO:0000256" key="6">
    <source>
        <dbReference type="ARBA" id="ARBA00022833"/>
    </source>
</evidence>
<dbReference type="Proteomes" id="UP001138802">
    <property type="component" value="Unassembled WGS sequence"/>
</dbReference>
<dbReference type="EC" id="6.2.-.-" evidence="8"/>
<name>A0A9X0WH05_9GAMM</name>
<evidence type="ECO:0000313" key="12">
    <source>
        <dbReference type="EMBL" id="MBK1643987.1"/>
    </source>
</evidence>
<dbReference type="InterPro" id="IPR051060">
    <property type="entry name" value="Carbamoyltrans_HypF-like"/>
</dbReference>
<dbReference type="EMBL" id="NRSD01000003">
    <property type="protein sequence ID" value="MBK1643987.1"/>
    <property type="molecule type" value="Genomic_DNA"/>
</dbReference>
<dbReference type="RefSeq" id="WP_200386790.1">
    <property type="nucleotide sequence ID" value="NZ_NRSD01000003.1"/>
</dbReference>
<evidence type="ECO:0000256" key="5">
    <source>
        <dbReference type="ARBA" id="ARBA00022771"/>
    </source>
</evidence>
<comment type="similarity">
    <text evidence="2 8">Belongs to the carbamoyltransferase HypF family.</text>
</comment>
<evidence type="ECO:0000256" key="2">
    <source>
        <dbReference type="ARBA" id="ARBA00008097"/>
    </source>
</evidence>
<dbReference type="AlphaFoldDB" id="A0A9X0WH05"/>
<dbReference type="InterPro" id="IPR004421">
    <property type="entry name" value="Carbamoyltransferase_HypF"/>
</dbReference>
<dbReference type="GO" id="GO:0016874">
    <property type="term" value="F:ligase activity"/>
    <property type="evidence" value="ECO:0007669"/>
    <property type="project" value="UniProtKB-UniRule"/>
</dbReference>
<evidence type="ECO:0000256" key="8">
    <source>
        <dbReference type="PIRNR" id="PIRNR006256"/>
    </source>
</evidence>
<organism evidence="12 13">
    <name type="scientific">Thiocapsa imhoffii</name>
    <dbReference type="NCBI Taxonomy" id="382777"/>
    <lineage>
        <taxon>Bacteria</taxon>
        <taxon>Pseudomonadati</taxon>
        <taxon>Pseudomonadota</taxon>
        <taxon>Gammaproteobacteria</taxon>
        <taxon>Chromatiales</taxon>
        <taxon>Chromatiaceae</taxon>
        <taxon>Thiocapsa</taxon>
    </lineage>
</organism>
<dbReference type="GO" id="GO:0008270">
    <property type="term" value="F:zinc ion binding"/>
    <property type="evidence" value="ECO:0007669"/>
    <property type="project" value="UniProtKB-KW"/>
</dbReference>
<evidence type="ECO:0000256" key="4">
    <source>
        <dbReference type="ARBA" id="ARBA00022723"/>
    </source>
</evidence>
<dbReference type="Gene3D" id="3.30.420.360">
    <property type="match status" value="1"/>
</dbReference>
<dbReference type="InterPro" id="IPR017968">
    <property type="entry name" value="Acylphosphatase_CS"/>
</dbReference>
<evidence type="ECO:0000259" key="10">
    <source>
        <dbReference type="PROSITE" id="PS51160"/>
    </source>
</evidence>
<dbReference type="Pfam" id="PF01300">
    <property type="entry name" value="Sua5_yciO_yrdC"/>
    <property type="match status" value="1"/>
</dbReference>
<feature type="active site" evidence="9">
    <location>
        <position position="36"/>
    </location>
</feature>
<reference evidence="12 13" key="1">
    <citation type="journal article" date="2020" name="Microorganisms">
        <title>Osmotic Adaptation and Compatible Solute Biosynthesis of Phototrophic Bacteria as Revealed from Genome Analyses.</title>
        <authorList>
            <person name="Imhoff J.F."/>
            <person name="Rahn T."/>
            <person name="Kunzel S."/>
            <person name="Keller A."/>
            <person name="Neulinger S.C."/>
        </authorList>
    </citation>
    <scope>NUCLEOTIDE SEQUENCE [LARGE SCALE GENOMIC DNA]</scope>
    <source>
        <strain evidence="12 13">DSM 21303</strain>
    </source>
</reference>
<keyword evidence="9" id="KW-0378">Hydrolase</keyword>
<evidence type="ECO:0000256" key="9">
    <source>
        <dbReference type="PROSITE-ProRule" id="PRU00520"/>
    </source>
</evidence>
<keyword evidence="5" id="KW-0863">Zinc-finger</keyword>
<accession>A0A9X0WH05</accession>
<evidence type="ECO:0000256" key="1">
    <source>
        <dbReference type="ARBA" id="ARBA00004711"/>
    </source>
</evidence>
<dbReference type="NCBIfam" id="TIGR00143">
    <property type="entry name" value="hypF"/>
    <property type="match status" value="1"/>
</dbReference>
<comment type="caution">
    <text evidence="12">The sequence shown here is derived from an EMBL/GenBank/DDBJ whole genome shotgun (WGS) entry which is preliminary data.</text>
</comment>
<dbReference type="InterPro" id="IPR001792">
    <property type="entry name" value="Acylphosphatase-like_dom"/>
</dbReference>
<dbReference type="Pfam" id="PF22521">
    <property type="entry name" value="HypF_C_2"/>
    <property type="match status" value="1"/>
</dbReference>
<keyword evidence="13" id="KW-1185">Reference proteome</keyword>
<evidence type="ECO:0000256" key="7">
    <source>
        <dbReference type="ARBA" id="ARBA00048220"/>
    </source>
</evidence>
<dbReference type="SUPFAM" id="SSF55821">
    <property type="entry name" value="YrdC/RibB"/>
    <property type="match status" value="1"/>
</dbReference>
<dbReference type="PANTHER" id="PTHR42959:SF1">
    <property type="entry name" value="CARBAMOYLTRANSFERASE HYPF"/>
    <property type="match status" value="1"/>
</dbReference>
<keyword evidence="6" id="KW-0862">Zinc</keyword>
<comment type="catalytic activity">
    <reaction evidence="9">
        <text>an acyl phosphate + H2O = a carboxylate + phosphate + H(+)</text>
        <dbReference type="Rhea" id="RHEA:14965"/>
        <dbReference type="ChEBI" id="CHEBI:15377"/>
        <dbReference type="ChEBI" id="CHEBI:15378"/>
        <dbReference type="ChEBI" id="CHEBI:29067"/>
        <dbReference type="ChEBI" id="CHEBI:43474"/>
        <dbReference type="ChEBI" id="CHEBI:59918"/>
        <dbReference type="EC" id="3.6.1.7"/>
    </reaction>
</comment>
<protein>
    <recommendedName>
        <fullName evidence="8">Carbamoyltransferase HypF</fullName>
        <ecNumber evidence="8">6.2.-.-</ecNumber>
    </recommendedName>
</protein>
<dbReference type="SUPFAM" id="SSF54975">
    <property type="entry name" value="Acylphosphatase/BLUF domain-like"/>
    <property type="match status" value="1"/>
</dbReference>
<keyword evidence="4" id="KW-0479">Metal-binding</keyword>
<dbReference type="InterPro" id="IPR036046">
    <property type="entry name" value="Acylphosphatase-like_dom_sf"/>
</dbReference>
<dbReference type="Gene3D" id="3.30.420.40">
    <property type="match status" value="1"/>
</dbReference>
<dbReference type="GO" id="GO:0051604">
    <property type="term" value="P:protein maturation"/>
    <property type="evidence" value="ECO:0007669"/>
    <property type="project" value="TreeGrafter"/>
</dbReference>
<dbReference type="InterPro" id="IPR055128">
    <property type="entry name" value="HypF_C_2"/>
</dbReference>
<keyword evidence="3" id="KW-0436">Ligase</keyword>
<comment type="catalytic activity">
    <reaction evidence="7 8">
        <text>C-terminal L-cysteinyl-[HypE protein] + carbamoyl phosphate + ATP + H2O = C-terminal S-carboxamide-L-cysteinyl-[HypE protein] + AMP + phosphate + diphosphate + H(+)</text>
        <dbReference type="Rhea" id="RHEA:55636"/>
        <dbReference type="Rhea" id="RHEA-COMP:14247"/>
        <dbReference type="Rhea" id="RHEA-COMP:14392"/>
        <dbReference type="ChEBI" id="CHEBI:15377"/>
        <dbReference type="ChEBI" id="CHEBI:15378"/>
        <dbReference type="ChEBI" id="CHEBI:30616"/>
        <dbReference type="ChEBI" id="CHEBI:33019"/>
        <dbReference type="ChEBI" id="CHEBI:43474"/>
        <dbReference type="ChEBI" id="CHEBI:58228"/>
        <dbReference type="ChEBI" id="CHEBI:76913"/>
        <dbReference type="ChEBI" id="CHEBI:139126"/>
        <dbReference type="ChEBI" id="CHEBI:456215"/>
    </reaction>
</comment>
<feature type="domain" description="Acylphosphatase-like" evidence="10">
    <location>
        <begin position="3"/>
        <end position="100"/>
    </location>
</feature>
<dbReference type="GO" id="GO:0003998">
    <property type="term" value="F:acylphosphatase activity"/>
    <property type="evidence" value="ECO:0007669"/>
    <property type="project" value="UniProtKB-EC"/>
</dbReference>
<dbReference type="GO" id="GO:0003725">
    <property type="term" value="F:double-stranded RNA binding"/>
    <property type="evidence" value="ECO:0007669"/>
    <property type="project" value="InterPro"/>
</dbReference>
<dbReference type="Gene3D" id="3.30.110.120">
    <property type="match status" value="1"/>
</dbReference>
<dbReference type="GO" id="GO:0016743">
    <property type="term" value="F:carboxyl- or carbamoyltransferase activity"/>
    <property type="evidence" value="ECO:0007669"/>
    <property type="project" value="UniProtKB-UniRule"/>
</dbReference>
<dbReference type="InterPro" id="IPR041440">
    <property type="entry name" value="HypF_C"/>
</dbReference>
<dbReference type="Gene3D" id="3.90.870.50">
    <property type="match status" value="1"/>
</dbReference>
<dbReference type="PIRSF" id="PIRSF006256">
    <property type="entry name" value="CMPcnvr_hdrg_mat"/>
    <property type="match status" value="1"/>
</dbReference>
<dbReference type="Pfam" id="PF07503">
    <property type="entry name" value="zf-HYPF"/>
    <property type="match status" value="2"/>
</dbReference>